<reference evidence="4 5" key="1">
    <citation type="journal article" date="2014" name="ISME J.">
        <title>Ecophysiology of Thioploca ingrica as revealed by the complete genome sequence supplemented with proteomic evidence.</title>
        <authorList>
            <person name="Kojima H."/>
            <person name="Ogura Y."/>
            <person name="Yamamoto N."/>
            <person name="Togashi T."/>
            <person name="Mori H."/>
            <person name="Watanabe T."/>
            <person name="Nemoto F."/>
            <person name="Kurokawa K."/>
            <person name="Hayashi T."/>
            <person name="Fukui M."/>
        </authorList>
    </citation>
    <scope>NUCLEOTIDE SEQUENCE [LARGE SCALE GENOMIC DNA]</scope>
</reference>
<keyword evidence="5" id="KW-1185">Reference proteome</keyword>
<keyword evidence="2" id="KW-0560">Oxidoreductase</keyword>
<evidence type="ECO:0000256" key="2">
    <source>
        <dbReference type="ARBA" id="ARBA00023002"/>
    </source>
</evidence>
<evidence type="ECO:0000259" key="3">
    <source>
        <dbReference type="SMART" id="SM00829"/>
    </source>
</evidence>
<dbReference type="GO" id="GO:0008270">
    <property type="term" value="F:zinc ion binding"/>
    <property type="evidence" value="ECO:0007669"/>
    <property type="project" value="InterPro"/>
</dbReference>
<gene>
    <name evidence="4" type="ORF">THII_1717</name>
</gene>
<dbReference type="GO" id="GO:0070402">
    <property type="term" value="F:NADPH binding"/>
    <property type="evidence" value="ECO:0007669"/>
    <property type="project" value="TreeGrafter"/>
</dbReference>
<evidence type="ECO:0000313" key="5">
    <source>
        <dbReference type="Proteomes" id="UP000031623"/>
    </source>
</evidence>
<accession>A0A090AFY6</accession>
<dbReference type="AlphaFoldDB" id="A0A090AFY6"/>
<evidence type="ECO:0000313" key="4">
    <source>
        <dbReference type="EMBL" id="BAP56014.1"/>
    </source>
</evidence>
<dbReference type="STRING" id="40754.THII_1717"/>
<dbReference type="KEGG" id="tig:THII_1717"/>
<keyword evidence="1" id="KW-0521">NADP</keyword>
<dbReference type="Pfam" id="PF13602">
    <property type="entry name" value="ADH_zinc_N_2"/>
    <property type="match status" value="1"/>
</dbReference>
<dbReference type="PANTHER" id="PTHR48106">
    <property type="entry name" value="QUINONE OXIDOREDUCTASE PIG3-RELATED"/>
    <property type="match status" value="1"/>
</dbReference>
<dbReference type="SUPFAM" id="SSF50129">
    <property type="entry name" value="GroES-like"/>
    <property type="match status" value="1"/>
</dbReference>
<dbReference type="Gene3D" id="3.90.180.10">
    <property type="entry name" value="Medium-chain alcohol dehydrogenases, catalytic domain"/>
    <property type="match status" value="1"/>
</dbReference>
<dbReference type="SUPFAM" id="SSF51735">
    <property type="entry name" value="NAD(P)-binding Rossmann-fold domains"/>
    <property type="match status" value="1"/>
</dbReference>
<proteinExistence type="predicted"/>
<dbReference type="GO" id="GO:0016651">
    <property type="term" value="F:oxidoreductase activity, acting on NAD(P)H"/>
    <property type="evidence" value="ECO:0007669"/>
    <property type="project" value="TreeGrafter"/>
</dbReference>
<feature type="domain" description="Enoyl reductase (ER)" evidence="3">
    <location>
        <begin position="10"/>
        <end position="331"/>
    </location>
</feature>
<organism evidence="4 5">
    <name type="scientific">Thioploca ingrica</name>
    <dbReference type="NCBI Taxonomy" id="40754"/>
    <lineage>
        <taxon>Bacteria</taxon>
        <taxon>Pseudomonadati</taxon>
        <taxon>Pseudomonadota</taxon>
        <taxon>Gammaproteobacteria</taxon>
        <taxon>Thiotrichales</taxon>
        <taxon>Thiotrichaceae</taxon>
        <taxon>Thioploca</taxon>
    </lineage>
</organism>
<dbReference type="Gene3D" id="3.40.50.720">
    <property type="entry name" value="NAD(P)-binding Rossmann-like Domain"/>
    <property type="match status" value="1"/>
</dbReference>
<dbReference type="Pfam" id="PF08240">
    <property type="entry name" value="ADH_N"/>
    <property type="match status" value="1"/>
</dbReference>
<dbReference type="CDD" id="cd08272">
    <property type="entry name" value="MDR6"/>
    <property type="match status" value="1"/>
</dbReference>
<dbReference type="OrthoDB" id="9787435at2"/>
<evidence type="ECO:0000256" key="1">
    <source>
        <dbReference type="ARBA" id="ARBA00022857"/>
    </source>
</evidence>
<sequence>MKAVLLTAAGGIEVLKLTEVDIPPIPHPEYLRVCLQAAGVNPVDYKMRNRGGIAPDKLPKILGCDGAGVVESVGEAVTRFQVGDEVYFFNGGIGTDEPGNYAEYTVIHQDYAALKPHQLSMPAAAALPLAWITAWESLVDRVQLQANQTVLIHAGAGGVGHLAIQLAKNLGARVAVTVSSPDKSAFAQSLGADHCIDYTQTDFVQATLDWTQGQGVDVVFDTVGGETFCRSIAATRIYGKIVTLLEKACNEEAIKLAKLRNISLSYELMLTPLLQGMSAARIAQRQMLEAANQMIELGQLQVKVSQVFPLAKVAQAHQLMEAGHTLGKVVLTLE</sequence>
<dbReference type="HOGENOM" id="CLU_026673_3_3_6"/>
<dbReference type="SMART" id="SM00829">
    <property type="entry name" value="PKS_ER"/>
    <property type="match status" value="1"/>
</dbReference>
<dbReference type="Proteomes" id="UP000031623">
    <property type="component" value="Chromosome"/>
</dbReference>
<dbReference type="PROSITE" id="PS01162">
    <property type="entry name" value="QOR_ZETA_CRYSTAL"/>
    <property type="match status" value="1"/>
</dbReference>
<dbReference type="InterPro" id="IPR011032">
    <property type="entry name" value="GroES-like_sf"/>
</dbReference>
<dbReference type="InterPro" id="IPR020843">
    <property type="entry name" value="ER"/>
</dbReference>
<protein>
    <submittedName>
        <fullName evidence="4">Alcohol dehydrogenase zinc-binding domain protein</fullName>
    </submittedName>
</protein>
<dbReference type="InterPro" id="IPR036291">
    <property type="entry name" value="NAD(P)-bd_dom_sf"/>
</dbReference>
<dbReference type="InterPro" id="IPR002364">
    <property type="entry name" value="Quin_OxRdtase/zeta-crystal_CS"/>
</dbReference>
<dbReference type="InterPro" id="IPR013154">
    <property type="entry name" value="ADH-like_N"/>
</dbReference>
<dbReference type="EMBL" id="AP014633">
    <property type="protein sequence ID" value="BAP56014.1"/>
    <property type="molecule type" value="Genomic_DNA"/>
</dbReference>
<name>A0A090AFY6_9GAMM</name>